<keyword evidence="1" id="KW-1133">Transmembrane helix</keyword>
<dbReference type="PANTHER" id="PTHR40076">
    <property type="entry name" value="MEMBRANE PROTEIN-RELATED"/>
    <property type="match status" value="1"/>
</dbReference>
<feature type="transmembrane region" description="Helical" evidence="1">
    <location>
        <begin position="165"/>
        <end position="184"/>
    </location>
</feature>
<evidence type="ECO:0000259" key="2">
    <source>
        <dbReference type="PROSITE" id="PS50006"/>
    </source>
</evidence>
<evidence type="ECO:0000256" key="1">
    <source>
        <dbReference type="SAM" id="Phobius"/>
    </source>
</evidence>
<dbReference type="InterPro" id="IPR000253">
    <property type="entry name" value="FHA_dom"/>
</dbReference>
<dbReference type="Proteomes" id="UP000811365">
    <property type="component" value="Unassembled WGS sequence"/>
</dbReference>
<evidence type="ECO:0000313" key="3">
    <source>
        <dbReference type="EMBL" id="MBS6622831.1"/>
    </source>
</evidence>
<reference evidence="3" key="1">
    <citation type="submission" date="2021-02" db="EMBL/GenBank/DDBJ databases">
        <title>Infant gut strain persistence is associated with maternal origin, phylogeny, and functional potential including surface adhesion and iron acquisition.</title>
        <authorList>
            <person name="Lou Y.C."/>
        </authorList>
    </citation>
    <scope>NUCLEOTIDE SEQUENCE</scope>
    <source>
        <strain evidence="3">L2_039_000G1_dasL2_039_000G1_maxbin2.maxbin.077</strain>
    </source>
</reference>
<feature type="transmembrane region" description="Helical" evidence="1">
    <location>
        <begin position="29"/>
        <end position="57"/>
    </location>
</feature>
<feature type="domain" description="FHA" evidence="2">
    <location>
        <begin position="337"/>
        <end position="390"/>
    </location>
</feature>
<comment type="caution">
    <text evidence="3">The sequence shown here is derived from an EMBL/GenBank/DDBJ whole genome shotgun (WGS) entry which is preliminary data.</text>
</comment>
<dbReference type="PANTHER" id="PTHR40076:SF1">
    <property type="entry name" value="MEMBRANE PROTEIN"/>
    <property type="match status" value="1"/>
</dbReference>
<dbReference type="Gene3D" id="2.60.200.20">
    <property type="match status" value="1"/>
</dbReference>
<dbReference type="PROSITE" id="PS50006">
    <property type="entry name" value="FHA_DOMAIN"/>
    <property type="match status" value="1"/>
</dbReference>
<name>A0A9E1M0H2_9FIRM</name>
<organism evidence="3 4">
    <name type="scientific">Faecalibacterium prausnitzii</name>
    <dbReference type="NCBI Taxonomy" id="853"/>
    <lineage>
        <taxon>Bacteria</taxon>
        <taxon>Bacillati</taxon>
        <taxon>Bacillota</taxon>
        <taxon>Clostridia</taxon>
        <taxon>Eubacteriales</taxon>
        <taxon>Oscillospiraceae</taxon>
        <taxon>Faecalibacterium</taxon>
    </lineage>
</organism>
<dbReference type="InterPro" id="IPR010380">
    <property type="entry name" value="DUF975"/>
</dbReference>
<feature type="transmembrane region" description="Helical" evidence="1">
    <location>
        <begin position="229"/>
        <end position="249"/>
    </location>
</feature>
<dbReference type="InterPro" id="IPR008984">
    <property type="entry name" value="SMAD_FHA_dom_sf"/>
</dbReference>
<feature type="transmembrane region" description="Helical" evidence="1">
    <location>
        <begin position="63"/>
        <end position="95"/>
    </location>
</feature>
<dbReference type="Pfam" id="PF00498">
    <property type="entry name" value="FHA"/>
    <property type="match status" value="1"/>
</dbReference>
<dbReference type="SUPFAM" id="SSF49879">
    <property type="entry name" value="SMAD/FHA domain"/>
    <property type="match status" value="1"/>
</dbReference>
<dbReference type="EMBL" id="JAGZYH010000052">
    <property type="protein sequence ID" value="MBS6622831.1"/>
    <property type="molecule type" value="Genomic_DNA"/>
</dbReference>
<gene>
    <name evidence="3" type="ORF">KH315_11820</name>
</gene>
<sequence length="416" mass="44740">MINRAGNKEKAKRVLNENGNLSGMVGMEILYRVIAAITSVLLGAMIAGGIGVVSAVVSAPFKLFGLAGIIIAYVLITPIATLVGAIAGGAVAGPFEVARYRYYLSLRKNGIRPKVTCIFDAFDFFMQFALVTGVRMLTIMWIPVLIQFATLLLAAVVAAASRSYLAAMLLVMIGMIAALVVAAYRSYQFWPMALVQADHPQLNAEQVMERCKVMTEGHKFDLFVFDLSYLGWNILSLLTGGILSVLYVAPYKMMATAFVYEEMKGRPVMVDDIKPSTDGNGMTIAVDPKKLMGIGSTGGKKPTSHIPAASRAAGAALEGVAGMYAGSSYPLEPNQPVILGRDPAYAKIVFSQGAQKISRRHCEVMFNSQVQKYRVTDFSSNGTYVNGSRLPANSPVLLARGTELALGDNNNIIRLS</sequence>
<evidence type="ECO:0000313" key="4">
    <source>
        <dbReference type="Proteomes" id="UP000811365"/>
    </source>
</evidence>
<keyword evidence="1" id="KW-0812">Transmembrane</keyword>
<dbReference type="SMART" id="SM00240">
    <property type="entry name" value="FHA"/>
    <property type="match status" value="1"/>
</dbReference>
<keyword evidence="1" id="KW-0472">Membrane</keyword>
<feature type="transmembrane region" description="Helical" evidence="1">
    <location>
        <begin position="140"/>
        <end position="158"/>
    </location>
</feature>
<protein>
    <submittedName>
        <fullName evidence="3">DUF975 family protein</fullName>
    </submittedName>
</protein>
<dbReference type="CDD" id="cd00060">
    <property type="entry name" value="FHA"/>
    <property type="match status" value="1"/>
</dbReference>
<dbReference type="AlphaFoldDB" id="A0A9E1M0H2"/>
<dbReference type="Pfam" id="PF06161">
    <property type="entry name" value="DUF975"/>
    <property type="match status" value="1"/>
</dbReference>
<proteinExistence type="predicted"/>
<accession>A0A9E1M0H2</accession>